<evidence type="ECO:0000256" key="5">
    <source>
        <dbReference type="PROSITE-ProRule" id="PRU00339"/>
    </source>
</evidence>
<dbReference type="SMART" id="SM01043">
    <property type="entry name" value="BTAD"/>
    <property type="match status" value="1"/>
</dbReference>
<dbReference type="PANTHER" id="PTHR35807">
    <property type="entry name" value="TRANSCRIPTIONAL REGULATOR REDD-RELATED"/>
    <property type="match status" value="1"/>
</dbReference>
<organism evidence="8 9">
    <name type="scientific">Rhizocola hellebori</name>
    <dbReference type="NCBI Taxonomy" id="1392758"/>
    <lineage>
        <taxon>Bacteria</taxon>
        <taxon>Bacillati</taxon>
        <taxon>Actinomycetota</taxon>
        <taxon>Actinomycetes</taxon>
        <taxon>Micromonosporales</taxon>
        <taxon>Micromonosporaceae</taxon>
        <taxon>Rhizocola</taxon>
    </lineage>
</organism>
<dbReference type="GO" id="GO:0000160">
    <property type="term" value="P:phosphorelay signal transduction system"/>
    <property type="evidence" value="ECO:0007669"/>
    <property type="project" value="InterPro"/>
</dbReference>
<name>A0A8J3QI26_9ACTN</name>
<evidence type="ECO:0000256" key="1">
    <source>
        <dbReference type="ARBA" id="ARBA00005820"/>
    </source>
</evidence>
<feature type="DNA-binding region" description="OmpR/PhoB-type" evidence="6">
    <location>
        <begin position="1"/>
        <end position="99"/>
    </location>
</feature>
<proteinExistence type="inferred from homology"/>
<protein>
    <submittedName>
        <fullName evidence="8">SARP family transcriptional regulator</fullName>
    </submittedName>
</protein>
<comment type="similarity">
    <text evidence="1">Belongs to the AfsR/DnrI/RedD regulatory family.</text>
</comment>
<evidence type="ECO:0000256" key="6">
    <source>
        <dbReference type="PROSITE-ProRule" id="PRU01091"/>
    </source>
</evidence>
<dbReference type="PROSITE" id="PS51755">
    <property type="entry name" value="OMPR_PHOB"/>
    <property type="match status" value="1"/>
</dbReference>
<keyword evidence="5" id="KW-0802">TPR repeat</keyword>
<dbReference type="SUPFAM" id="SSF48452">
    <property type="entry name" value="TPR-like"/>
    <property type="match status" value="3"/>
</dbReference>
<keyword evidence="4" id="KW-0804">Transcription</keyword>
<evidence type="ECO:0000313" key="8">
    <source>
        <dbReference type="EMBL" id="GIH11041.1"/>
    </source>
</evidence>
<dbReference type="CDD" id="cd15831">
    <property type="entry name" value="BTAD"/>
    <property type="match status" value="1"/>
</dbReference>
<dbReference type="SMART" id="SM00862">
    <property type="entry name" value="Trans_reg_C"/>
    <property type="match status" value="1"/>
</dbReference>
<dbReference type="AlphaFoldDB" id="A0A8J3QI26"/>
<dbReference type="PANTHER" id="PTHR35807:SF1">
    <property type="entry name" value="TRANSCRIPTIONAL REGULATOR REDD"/>
    <property type="match status" value="1"/>
</dbReference>
<dbReference type="PROSITE" id="PS50005">
    <property type="entry name" value="TPR"/>
    <property type="match status" value="2"/>
</dbReference>
<dbReference type="Gene3D" id="1.10.10.10">
    <property type="entry name" value="Winged helix-like DNA-binding domain superfamily/Winged helix DNA-binding domain"/>
    <property type="match status" value="1"/>
</dbReference>
<dbReference type="InterPro" id="IPR036388">
    <property type="entry name" value="WH-like_DNA-bd_sf"/>
</dbReference>
<dbReference type="EMBL" id="BONY01000117">
    <property type="protein sequence ID" value="GIH11041.1"/>
    <property type="molecule type" value="Genomic_DNA"/>
</dbReference>
<sequence>MLRVQVLGEVCAWRGNDPVALGPASRRAMLGLLALAGGQPLPRAELVAGVWYGRPPPPSAVNVLHTHVKHLRRLLEPERPAGAEAVVVRRVGEGYALHMPACTVDVVEFRVEVAAAATLRREGRLHEAITVLERALARWQGPPLTDVPALAGHPKLVALVQERQSALGRYGDLMIAAGRAADVVAALEEEAAARPLDEVAQARLMLAYRGLGRRDRAFATYHAVRRLLADDLGVDPGPELAAVHNDLLQDAPPSLPTVEAEAAPLVIAGVPEPVTPAQLIGEVPVFAGRAAELALLDGLLDAGEQTAPVVVVSGAAGMGKTSLAVHWAHRVASQFPDGQLYVNLRGFHPTGAPMDPAEALRRFLDALGVAGGQIPADLDALAALYRSKLAGRRVLVVLDNAVDVAQVRPLLPGMRSCLAVVTSRNQLAGLVAAEGALPVSLNPLAPAEAHDLLVRRLGADRAAAEPEAVAEIVQRCAGLPLALAIFAARAVIGGGHPLQAYAKELRKAGGRLDALAVGDSGIDLREVFSWSYLALGELSARLFRLLGTHPGPDISAAAAASLAGQPLPQTRAALTELVSASLLLTPIPGRYALHDLVRAYAAELVERTESAPRRRAAGRRMLAHYVHTAHAAERLLNPARGTIELEPLPPGVTAEAFPDGQEALAWFAGEHSVLLAIVDQTVAARQDTETWQLAWTLWTHLDRQGYWADLAAASEVAIAAAGRAAGPGVQADAYRMLARAYTRIGRLEDARAQLQHALDLYRRVGDRNGQANTHLNAALVWERQSEHGKALEHAQTALDLFTEDDDRVGQGRARNAVGWYHTLLGDHAQALAHCKAALAEQEMASDRAPIWDSLGYAHHKLGHHTEAVRCFQHAVDLYGEIGDRHLEGLVLAHLAEAQQAAGALRQARASWRRALAILTELDPPAAEQARIALAGLALADQPRVSGSAVQTGDWRNG</sequence>
<keyword evidence="9" id="KW-1185">Reference proteome</keyword>
<dbReference type="InterPro" id="IPR001867">
    <property type="entry name" value="OmpR/PhoB-type_DNA-bd"/>
</dbReference>
<dbReference type="Pfam" id="PF00486">
    <property type="entry name" value="Trans_reg_C"/>
    <property type="match status" value="1"/>
</dbReference>
<accession>A0A8J3QI26</accession>
<keyword evidence="2" id="KW-0805">Transcription regulation</keyword>
<dbReference type="InterPro" id="IPR016032">
    <property type="entry name" value="Sig_transdc_resp-reg_C-effctor"/>
</dbReference>
<evidence type="ECO:0000256" key="4">
    <source>
        <dbReference type="ARBA" id="ARBA00023163"/>
    </source>
</evidence>
<feature type="domain" description="OmpR/PhoB-type" evidence="7">
    <location>
        <begin position="1"/>
        <end position="99"/>
    </location>
</feature>
<dbReference type="InterPro" id="IPR011990">
    <property type="entry name" value="TPR-like_helical_dom_sf"/>
</dbReference>
<dbReference type="Pfam" id="PF03704">
    <property type="entry name" value="BTAD"/>
    <property type="match status" value="1"/>
</dbReference>
<dbReference type="Pfam" id="PF13424">
    <property type="entry name" value="TPR_12"/>
    <property type="match status" value="2"/>
</dbReference>
<dbReference type="GO" id="GO:0006355">
    <property type="term" value="P:regulation of DNA-templated transcription"/>
    <property type="evidence" value="ECO:0007669"/>
    <property type="project" value="InterPro"/>
</dbReference>
<feature type="repeat" description="TPR" evidence="5">
    <location>
        <begin position="731"/>
        <end position="764"/>
    </location>
</feature>
<dbReference type="PRINTS" id="PR00364">
    <property type="entry name" value="DISEASERSIST"/>
</dbReference>
<dbReference type="Proteomes" id="UP000612899">
    <property type="component" value="Unassembled WGS sequence"/>
</dbReference>
<gene>
    <name evidence="8" type="ORF">Rhe02_91080</name>
</gene>
<evidence type="ECO:0000256" key="2">
    <source>
        <dbReference type="ARBA" id="ARBA00023015"/>
    </source>
</evidence>
<comment type="caution">
    <text evidence="8">The sequence shown here is derived from an EMBL/GenBank/DDBJ whole genome shotgun (WGS) entry which is preliminary data.</text>
</comment>
<dbReference type="GO" id="GO:0043531">
    <property type="term" value="F:ADP binding"/>
    <property type="evidence" value="ECO:0007669"/>
    <property type="project" value="InterPro"/>
</dbReference>
<dbReference type="Gene3D" id="3.40.50.300">
    <property type="entry name" value="P-loop containing nucleotide triphosphate hydrolases"/>
    <property type="match status" value="1"/>
</dbReference>
<evidence type="ECO:0000313" key="9">
    <source>
        <dbReference type="Proteomes" id="UP000612899"/>
    </source>
</evidence>
<evidence type="ECO:0000256" key="3">
    <source>
        <dbReference type="ARBA" id="ARBA00023125"/>
    </source>
</evidence>
<dbReference type="SUPFAM" id="SSF52540">
    <property type="entry name" value="P-loop containing nucleoside triphosphate hydrolases"/>
    <property type="match status" value="1"/>
</dbReference>
<keyword evidence="3 6" id="KW-0238">DNA-binding</keyword>
<dbReference type="SUPFAM" id="SSF46894">
    <property type="entry name" value="C-terminal effector domain of the bipartite response regulators"/>
    <property type="match status" value="1"/>
</dbReference>
<dbReference type="InterPro" id="IPR027417">
    <property type="entry name" value="P-loop_NTPase"/>
</dbReference>
<dbReference type="InterPro" id="IPR019734">
    <property type="entry name" value="TPR_rpt"/>
</dbReference>
<dbReference type="InterPro" id="IPR005158">
    <property type="entry name" value="BTAD"/>
</dbReference>
<dbReference type="GO" id="GO:0003677">
    <property type="term" value="F:DNA binding"/>
    <property type="evidence" value="ECO:0007669"/>
    <property type="project" value="UniProtKB-UniRule"/>
</dbReference>
<evidence type="ECO:0000259" key="7">
    <source>
        <dbReference type="PROSITE" id="PS51755"/>
    </source>
</evidence>
<feature type="repeat" description="TPR" evidence="5">
    <location>
        <begin position="848"/>
        <end position="881"/>
    </location>
</feature>
<dbReference type="SMART" id="SM00028">
    <property type="entry name" value="TPR"/>
    <property type="match status" value="7"/>
</dbReference>
<dbReference type="Gene3D" id="1.25.40.10">
    <property type="entry name" value="Tetratricopeptide repeat domain"/>
    <property type="match status" value="3"/>
</dbReference>
<dbReference type="InterPro" id="IPR051677">
    <property type="entry name" value="AfsR-DnrI-RedD_regulator"/>
</dbReference>
<reference evidence="8" key="1">
    <citation type="submission" date="2021-01" db="EMBL/GenBank/DDBJ databases">
        <title>Whole genome shotgun sequence of Rhizocola hellebori NBRC 109834.</title>
        <authorList>
            <person name="Komaki H."/>
            <person name="Tamura T."/>
        </authorList>
    </citation>
    <scope>NUCLEOTIDE SEQUENCE</scope>
    <source>
        <strain evidence="8">NBRC 109834</strain>
    </source>
</reference>